<feature type="active site" evidence="3">
    <location>
        <position position="174"/>
    </location>
</feature>
<dbReference type="KEGG" id="nwl:NWFMUON74_01480"/>
<name>A0A7G1KCT6_9NOCA</name>
<organism evidence="5 6">
    <name type="scientific">Nocardia wallacei</name>
    <dbReference type="NCBI Taxonomy" id="480035"/>
    <lineage>
        <taxon>Bacteria</taxon>
        <taxon>Bacillati</taxon>
        <taxon>Actinomycetota</taxon>
        <taxon>Actinomycetes</taxon>
        <taxon>Mycobacteriales</taxon>
        <taxon>Nocardiaceae</taxon>
        <taxon>Nocardia</taxon>
    </lineage>
</organism>
<evidence type="ECO:0000256" key="1">
    <source>
        <dbReference type="ARBA" id="ARBA00010515"/>
    </source>
</evidence>
<dbReference type="RefSeq" id="WP_187686111.1">
    <property type="nucleotide sequence ID" value="NZ_AP023396.1"/>
</dbReference>
<keyword evidence="2" id="KW-0378">Hydrolase</keyword>
<dbReference type="Gene3D" id="3.40.50.1820">
    <property type="entry name" value="alpha/beta hydrolase"/>
    <property type="match status" value="1"/>
</dbReference>
<evidence type="ECO:0000313" key="5">
    <source>
        <dbReference type="EMBL" id="BCK52376.1"/>
    </source>
</evidence>
<dbReference type="PANTHER" id="PTHR48081">
    <property type="entry name" value="AB HYDROLASE SUPERFAMILY PROTEIN C4A8.06C"/>
    <property type="match status" value="1"/>
</dbReference>
<dbReference type="PROSITE" id="PS01174">
    <property type="entry name" value="LIPASE_GDXG_SER"/>
    <property type="match status" value="1"/>
</dbReference>
<accession>A0A7G1KCT6</accession>
<evidence type="ECO:0000256" key="2">
    <source>
        <dbReference type="ARBA" id="ARBA00022801"/>
    </source>
</evidence>
<dbReference type="InterPro" id="IPR033140">
    <property type="entry name" value="Lipase_GDXG_put_SER_AS"/>
</dbReference>
<feature type="domain" description="Alpha/beta hydrolase fold-3" evidence="4">
    <location>
        <begin position="100"/>
        <end position="298"/>
    </location>
</feature>
<dbReference type="GO" id="GO:0004806">
    <property type="term" value="F:triacylglycerol lipase activity"/>
    <property type="evidence" value="ECO:0007669"/>
    <property type="project" value="TreeGrafter"/>
</dbReference>
<proteinExistence type="inferred from homology"/>
<evidence type="ECO:0000259" key="4">
    <source>
        <dbReference type="Pfam" id="PF07859"/>
    </source>
</evidence>
<comment type="similarity">
    <text evidence="1">Belongs to the 'GDXG' lipolytic enzyme family.</text>
</comment>
<dbReference type="Pfam" id="PF07859">
    <property type="entry name" value="Abhydrolase_3"/>
    <property type="match status" value="1"/>
</dbReference>
<reference evidence="5 6" key="1">
    <citation type="submission" date="2020-08" db="EMBL/GenBank/DDBJ databases">
        <title>Genome Sequencing of Nocardia wallacei strain FMUON74 and assembly.</title>
        <authorList>
            <person name="Toyokawa M."/>
            <person name="Uesaka K."/>
        </authorList>
    </citation>
    <scope>NUCLEOTIDE SEQUENCE [LARGE SCALE GENOMIC DNA]</scope>
    <source>
        <strain evidence="5 6">FMUON74</strain>
    </source>
</reference>
<keyword evidence="6" id="KW-1185">Reference proteome</keyword>
<sequence>MVAIPIGESLSEPGVVVNPGGGSLPSRALRLACLGVVRPVVRHYPITPLTMPLASAVVDGLARLRPMPSGVEREQVRLSGFRMEILRPAGARRALRDGVVMYLHGGGFFLCGLDTHRPVAAALARRTGMPVLNVDYRQLPATRIPDSVADCLTAYRWLLRHGVDPARIVFAGDSAGGFLTFATALRAVEVGLPAPAGLVGLSPALDLDCAAKRDYLNIARDPYIPLSAMEQMVRYGTVGECSALSPVNGALAGLPPALLIVGEDELLRYDCELMARRLTAAGVPNSLELWRGQVHAFMSILPNLPESRSALGRVARFVRARVESAPVARTA</sequence>
<dbReference type="SUPFAM" id="SSF53474">
    <property type="entry name" value="alpha/beta-Hydrolases"/>
    <property type="match status" value="1"/>
</dbReference>
<evidence type="ECO:0000256" key="3">
    <source>
        <dbReference type="PROSITE-ProRule" id="PRU10038"/>
    </source>
</evidence>
<protein>
    <recommendedName>
        <fullName evidence="4">Alpha/beta hydrolase fold-3 domain-containing protein</fullName>
    </recommendedName>
</protein>
<dbReference type="Proteomes" id="UP000516173">
    <property type="component" value="Chromosome"/>
</dbReference>
<dbReference type="EMBL" id="AP023396">
    <property type="protein sequence ID" value="BCK52376.1"/>
    <property type="molecule type" value="Genomic_DNA"/>
</dbReference>
<dbReference type="GeneID" id="80344781"/>
<dbReference type="InterPro" id="IPR013094">
    <property type="entry name" value="AB_hydrolase_3"/>
</dbReference>
<dbReference type="InterPro" id="IPR029058">
    <property type="entry name" value="AB_hydrolase_fold"/>
</dbReference>
<dbReference type="InterPro" id="IPR050300">
    <property type="entry name" value="GDXG_lipolytic_enzyme"/>
</dbReference>
<dbReference type="PANTHER" id="PTHR48081:SF30">
    <property type="entry name" value="ACETYL-HYDROLASE LIPR-RELATED"/>
    <property type="match status" value="1"/>
</dbReference>
<evidence type="ECO:0000313" key="6">
    <source>
        <dbReference type="Proteomes" id="UP000516173"/>
    </source>
</evidence>
<gene>
    <name evidence="5" type="ORF">NWFMUON74_01480</name>
</gene>
<dbReference type="AlphaFoldDB" id="A0A7G1KCT6"/>